<name>A0A232F4I5_9HYME</name>
<dbReference type="Proteomes" id="UP000215335">
    <property type="component" value="Unassembled WGS sequence"/>
</dbReference>
<keyword evidence="2" id="KW-1185">Reference proteome</keyword>
<comment type="caution">
    <text evidence="1">The sequence shown here is derived from an EMBL/GenBank/DDBJ whole genome shotgun (WGS) entry which is preliminary data.</text>
</comment>
<dbReference type="AlphaFoldDB" id="A0A232F4I5"/>
<organism evidence="1 2">
    <name type="scientific">Trichomalopsis sarcophagae</name>
    <dbReference type="NCBI Taxonomy" id="543379"/>
    <lineage>
        <taxon>Eukaryota</taxon>
        <taxon>Metazoa</taxon>
        <taxon>Ecdysozoa</taxon>
        <taxon>Arthropoda</taxon>
        <taxon>Hexapoda</taxon>
        <taxon>Insecta</taxon>
        <taxon>Pterygota</taxon>
        <taxon>Neoptera</taxon>
        <taxon>Endopterygota</taxon>
        <taxon>Hymenoptera</taxon>
        <taxon>Apocrita</taxon>
        <taxon>Proctotrupomorpha</taxon>
        <taxon>Chalcidoidea</taxon>
        <taxon>Pteromalidae</taxon>
        <taxon>Pteromalinae</taxon>
        <taxon>Trichomalopsis</taxon>
    </lineage>
</organism>
<evidence type="ECO:0000313" key="2">
    <source>
        <dbReference type="Proteomes" id="UP000215335"/>
    </source>
</evidence>
<evidence type="ECO:0000313" key="1">
    <source>
        <dbReference type="EMBL" id="OXU25746.1"/>
    </source>
</evidence>
<dbReference type="EMBL" id="NNAY01000955">
    <property type="protein sequence ID" value="OXU25746.1"/>
    <property type="molecule type" value="Genomic_DNA"/>
</dbReference>
<protein>
    <submittedName>
        <fullName evidence="1">Uncharacterized protein</fullName>
    </submittedName>
</protein>
<accession>A0A232F4I5</accession>
<gene>
    <name evidence="1" type="ORF">TSAR_004574</name>
</gene>
<proteinExistence type="predicted"/>
<sequence length="80" mass="9308">MNIIKLFQNLYRLYDSCTRTPGVSCSRGLVSGSLKFISSENFVSREQFHEPYRIPKTKQRSCGLSHSWSTRMVRRPHSRG</sequence>
<reference evidence="1 2" key="1">
    <citation type="journal article" date="2017" name="Curr. Biol.">
        <title>The Evolution of Venom by Co-option of Single-Copy Genes.</title>
        <authorList>
            <person name="Martinson E.O."/>
            <person name="Mrinalini"/>
            <person name="Kelkar Y.D."/>
            <person name="Chang C.H."/>
            <person name="Werren J.H."/>
        </authorList>
    </citation>
    <scope>NUCLEOTIDE SEQUENCE [LARGE SCALE GENOMIC DNA]</scope>
    <source>
        <strain evidence="1 2">Alberta</strain>
        <tissue evidence="1">Whole body</tissue>
    </source>
</reference>